<dbReference type="EMBL" id="CADIKL010000010">
    <property type="protein sequence ID" value="CAB3788010.1"/>
    <property type="molecule type" value="Genomic_DNA"/>
</dbReference>
<dbReference type="PROSITE" id="PS51257">
    <property type="entry name" value="PROKAR_LIPOPROTEIN"/>
    <property type="match status" value="1"/>
</dbReference>
<gene>
    <name evidence="1" type="ORF">LMG28688_02603</name>
</gene>
<dbReference type="Proteomes" id="UP000494119">
    <property type="component" value="Unassembled WGS sequence"/>
</dbReference>
<name>A0A6J5FUW1_9BURK</name>
<dbReference type="AlphaFoldDB" id="A0A6J5FUW1"/>
<accession>A0A6J5FUW1</accession>
<evidence type="ECO:0000313" key="2">
    <source>
        <dbReference type="Proteomes" id="UP000494119"/>
    </source>
</evidence>
<keyword evidence="2" id="KW-1185">Reference proteome</keyword>
<reference evidence="1 2" key="1">
    <citation type="submission" date="2020-04" db="EMBL/GenBank/DDBJ databases">
        <authorList>
            <person name="De Canck E."/>
        </authorList>
    </citation>
    <scope>NUCLEOTIDE SEQUENCE [LARGE SCALE GENOMIC DNA]</scope>
    <source>
        <strain evidence="1 2">LMG 28688</strain>
    </source>
</reference>
<protein>
    <submittedName>
        <fullName evidence="1">Uncharacterized protein</fullName>
    </submittedName>
</protein>
<organism evidence="1 2">
    <name type="scientific">Paraburkholderia caffeinitolerans</name>
    <dbReference type="NCBI Taxonomy" id="1723730"/>
    <lineage>
        <taxon>Bacteria</taxon>
        <taxon>Pseudomonadati</taxon>
        <taxon>Pseudomonadota</taxon>
        <taxon>Betaproteobacteria</taxon>
        <taxon>Burkholderiales</taxon>
        <taxon>Burkholderiaceae</taxon>
        <taxon>Paraburkholderia</taxon>
    </lineage>
</organism>
<sequence length="38" mass="3649">MTARLDGRLTGKVAITGGGAGGCGAAASELFAHNMANT</sequence>
<evidence type="ECO:0000313" key="1">
    <source>
        <dbReference type="EMBL" id="CAB3788010.1"/>
    </source>
</evidence>
<proteinExistence type="predicted"/>